<dbReference type="InterPro" id="IPR051533">
    <property type="entry name" value="WaaL-like"/>
</dbReference>
<gene>
    <name evidence="7" type="ORF">GCM10023322_13110</name>
</gene>
<feature type="transmembrane region" description="Helical" evidence="5">
    <location>
        <begin position="299"/>
        <end position="320"/>
    </location>
</feature>
<comment type="caution">
    <text evidence="7">The sequence shown here is derived from an EMBL/GenBank/DDBJ whole genome shotgun (WGS) entry which is preliminary data.</text>
</comment>
<evidence type="ECO:0000256" key="1">
    <source>
        <dbReference type="ARBA" id="ARBA00004141"/>
    </source>
</evidence>
<evidence type="ECO:0000256" key="4">
    <source>
        <dbReference type="ARBA" id="ARBA00023136"/>
    </source>
</evidence>
<feature type="transmembrane region" description="Helical" evidence="5">
    <location>
        <begin position="170"/>
        <end position="191"/>
    </location>
</feature>
<feature type="domain" description="O-antigen ligase-related" evidence="6">
    <location>
        <begin position="271"/>
        <end position="392"/>
    </location>
</feature>
<feature type="transmembrane region" description="Helical" evidence="5">
    <location>
        <begin position="437"/>
        <end position="458"/>
    </location>
</feature>
<proteinExistence type="predicted"/>
<dbReference type="Proteomes" id="UP001501570">
    <property type="component" value="Unassembled WGS sequence"/>
</dbReference>
<dbReference type="InterPro" id="IPR007016">
    <property type="entry name" value="O-antigen_ligase-rel_domated"/>
</dbReference>
<evidence type="ECO:0000256" key="5">
    <source>
        <dbReference type="SAM" id="Phobius"/>
    </source>
</evidence>
<evidence type="ECO:0000259" key="6">
    <source>
        <dbReference type="Pfam" id="PF04932"/>
    </source>
</evidence>
<sequence length="469" mass="47411">MTVSGATRPALRATDPTDDTMPVAVLGLVAAFTAAVVAQGGYYLPGRLLVILLVAASLVATLPGRPWSVGDLWPVPAACAALGGWALIRAAFAGGYPAAAGEAATLGCLVAVLLVLRRTGWRARERLAGLLVGIGALVAVTVWLGVAWRLRRLAVLVDQQLWRGGGTLTYPNAAAALLVSLALLAIALPAATPRAPGRPATRYLLLVGVGATLSRAGLLALAIGLVVLAVLAGPGQTVRRAAGPLIGAAVATGALAPSFPVRAQPHPALAVAGLLAGAAVALGPEYLPRRVRAAATGGVLVLAGVVLWTRLGTGAAHNILRSRWSVTSSGRSGALHAALRLIADRPLTGTGVGQARFVWVAPDGTAQIALYAHDEYLQTLVDLGAIGLALLLALLAAMAVTLYRARGCDHRPGVRAGAIAALAALAAHSGFDFLWHLAVLPLAAALFLGLAASATGGGTPIDHHEGEMA</sequence>
<feature type="transmembrane region" description="Helical" evidence="5">
    <location>
        <begin position="21"/>
        <end position="42"/>
    </location>
</feature>
<keyword evidence="4 5" id="KW-0472">Membrane</keyword>
<accession>A0ABP9RNB5</accession>
<keyword evidence="2 5" id="KW-0812">Transmembrane</keyword>
<dbReference type="EMBL" id="BAABJQ010000003">
    <property type="protein sequence ID" value="GAA5180553.1"/>
    <property type="molecule type" value="Genomic_DNA"/>
</dbReference>
<comment type="subcellular location">
    <subcellularLocation>
        <location evidence="1">Membrane</location>
        <topology evidence="1">Multi-pass membrane protein</topology>
    </subcellularLocation>
</comment>
<feature type="transmembrane region" description="Helical" evidence="5">
    <location>
        <begin position="128"/>
        <end position="150"/>
    </location>
</feature>
<keyword evidence="8" id="KW-1185">Reference proteome</keyword>
<dbReference type="PANTHER" id="PTHR37422:SF13">
    <property type="entry name" value="LIPOPOLYSACCHARIDE BIOSYNTHESIS PROTEIN PA4999-RELATED"/>
    <property type="match status" value="1"/>
</dbReference>
<keyword evidence="3 5" id="KW-1133">Transmembrane helix</keyword>
<feature type="transmembrane region" description="Helical" evidence="5">
    <location>
        <begin position="203"/>
        <end position="231"/>
    </location>
</feature>
<feature type="transmembrane region" description="Helical" evidence="5">
    <location>
        <begin position="268"/>
        <end position="287"/>
    </location>
</feature>
<reference evidence="8" key="1">
    <citation type="journal article" date="2019" name="Int. J. Syst. Evol. Microbiol.">
        <title>The Global Catalogue of Microorganisms (GCM) 10K type strain sequencing project: providing services to taxonomists for standard genome sequencing and annotation.</title>
        <authorList>
            <consortium name="The Broad Institute Genomics Platform"/>
            <consortium name="The Broad Institute Genome Sequencing Center for Infectious Disease"/>
            <person name="Wu L."/>
            <person name="Ma J."/>
        </authorList>
    </citation>
    <scope>NUCLEOTIDE SEQUENCE [LARGE SCALE GENOMIC DNA]</scope>
    <source>
        <strain evidence="8">JCM 18304</strain>
    </source>
</reference>
<evidence type="ECO:0000313" key="7">
    <source>
        <dbReference type="EMBL" id="GAA5180553.1"/>
    </source>
</evidence>
<evidence type="ECO:0000256" key="2">
    <source>
        <dbReference type="ARBA" id="ARBA00022692"/>
    </source>
</evidence>
<organism evidence="7 8">
    <name type="scientific">Rugosimonospora acidiphila</name>
    <dbReference type="NCBI Taxonomy" id="556531"/>
    <lineage>
        <taxon>Bacteria</taxon>
        <taxon>Bacillati</taxon>
        <taxon>Actinomycetota</taxon>
        <taxon>Actinomycetes</taxon>
        <taxon>Micromonosporales</taxon>
        <taxon>Micromonosporaceae</taxon>
        <taxon>Rugosimonospora</taxon>
    </lineage>
</organism>
<feature type="transmembrane region" description="Helical" evidence="5">
    <location>
        <begin position="383"/>
        <end position="402"/>
    </location>
</feature>
<name>A0ABP9RNB5_9ACTN</name>
<evidence type="ECO:0000313" key="8">
    <source>
        <dbReference type="Proteomes" id="UP001501570"/>
    </source>
</evidence>
<dbReference type="RefSeq" id="WP_345627037.1">
    <property type="nucleotide sequence ID" value="NZ_BAABJQ010000003.1"/>
</dbReference>
<evidence type="ECO:0000256" key="3">
    <source>
        <dbReference type="ARBA" id="ARBA00022989"/>
    </source>
</evidence>
<dbReference type="Pfam" id="PF04932">
    <property type="entry name" value="Wzy_C"/>
    <property type="match status" value="1"/>
</dbReference>
<protein>
    <recommendedName>
        <fullName evidence="6">O-antigen ligase-related domain-containing protein</fullName>
    </recommendedName>
</protein>
<feature type="transmembrane region" description="Helical" evidence="5">
    <location>
        <begin position="48"/>
        <end position="65"/>
    </location>
</feature>
<dbReference type="PANTHER" id="PTHR37422">
    <property type="entry name" value="TEICHURONIC ACID BIOSYNTHESIS PROTEIN TUAE"/>
    <property type="match status" value="1"/>
</dbReference>
<feature type="transmembrane region" description="Helical" evidence="5">
    <location>
        <begin position="98"/>
        <end position="116"/>
    </location>
</feature>